<proteinExistence type="predicted"/>
<sequence length="67" mass="7778">MRSVELFAGAGGLAMGMWRAGFNHAAVVEWDHDSCETFRFNQRNHAHDVEQWPLHESDAREFDYRAI</sequence>
<name>T1A0R3_9ZZZZ</name>
<keyword evidence="1 3" id="KW-0489">Methyltransferase</keyword>
<gene>
    <name evidence="3" type="ORF">B2A_12712</name>
</gene>
<dbReference type="EMBL" id="AUZZ01009165">
    <property type="protein sequence ID" value="EQD34669.1"/>
    <property type="molecule type" value="Genomic_DNA"/>
</dbReference>
<dbReference type="Pfam" id="PF00145">
    <property type="entry name" value="DNA_methylase"/>
    <property type="match status" value="1"/>
</dbReference>
<reference evidence="3" key="2">
    <citation type="journal article" date="2014" name="ISME J.">
        <title>Microbial stratification in low pH oxic and suboxic macroscopic growths along an acid mine drainage.</title>
        <authorList>
            <person name="Mendez-Garcia C."/>
            <person name="Mesa V."/>
            <person name="Sprenger R.R."/>
            <person name="Richter M."/>
            <person name="Diez M.S."/>
            <person name="Solano J."/>
            <person name="Bargiela R."/>
            <person name="Golyshina O.V."/>
            <person name="Manteca A."/>
            <person name="Ramos J.L."/>
            <person name="Gallego J.R."/>
            <person name="Llorente I."/>
            <person name="Martins Dos Santos V.A."/>
            <person name="Jensen O.N."/>
            <person name="Pelaez A.I."/>
            <person name="Sanchez J."/>
            <person name="Ferrer M."/>
        </authorList>
    </citation>
    <scope>NUCLEOTIDE SEQUENCE</scope>
</reference>
<feature type="non-terminal residue" evidence="3">
    <location>
        <position position="67"/>
    </location>
</feature>
<dbReference type="GO" id="GO:0032259">
    <property type="term" value="P:methylation"/>
    <property type="evidence" value="ECO:0007669"/>
    <property type="project" value="UniProtKB-KW"/>
</dbReference>
<reference evidence="3" key="1">
    <citation type="submission" date="2013-08" db="EMBL/GenBank/DDBJ databases">
        <authorList>
            <person name="Mendez C."/>
            <person name="Richter M."/>
            <person name="Ferrer M."/>
            <person name="Sanchez J."/>
        </authorList>
    </citation>
    <scope>NUCLEOTIDE SEQUENCE</scope>
</reference>
<keyword evidence="2 3" id="KW-0808">Transferase</keyword>
<dbReference type="InterPro" id="IPR001525">
    <property type="entry name" value="C5_MeTfrase"/>
</dbReference>
<accession>T1A0R3</accession>
<dbReference type="SUPFAM" id="SSF53335">
    <property type="entry name" value="S-adenosyl-L-methionine-dependent methyltransferases"/>
    <property type="match status" value="1"/>
</dbReference>
<organism evidence="3">
    <name type="scientific">mine drainage metagenome</name>
    <dbReference type="NCBI Taxonomy" id="410659"/>
    <lineage>
        <taxon>unclassified sequences</taxon>
        <taxon>metagenomes</taxon>
        <taxon>ecological metagenomes</taxon>
    </lineage>
</organism>
<dbReference type="EC" id="2.1.1.-" evidence="3"/>
<evidence type="ECO:0000256" key="1">
    <source>
        <dbReference type="ARBA" id="ARBA00022603"/>
    </source>
</evidence>
<protein>
    <submittedName>
        <fullName evidence="3">Secreted protein containing C-5 cytosine-specific DNA methylase domain protein</fullName>
        <ecNumber evidence="3">2.1.1.-</ecNumber>
    </submittedName>
</protein>
<dbReference type="GO" id="GO:0008168">
    <property type="term" value="F:methyltransferase activity"/>
    <property type="evidence" value="ECO:0007669"/>
    <property type="project" value="UniProtKB-KW"/>
</dbReference>
<evidence type="ECO:0000256" key="2">
    <source>
        <dbReference type="ARBA" id="ARBA00022679"/>
    </source>
</evidence>
<evidence type="ECO:0000313" key="3">
    <source>
        <dbReference type="EMBL" id="EQD34669.1"/>
    </source>
</evidence>
<dbReference type="Gene3D" id="3.40.50.150">
    <property type="entry name" value="Vaccinia Virus protein VP39"/>
    <property type="match status" value="1"/>
</dbReference>
<dbReference type="AlphaFoldDB" id="T1A0R3"/>
<dbReference type="InterPro" id="IPR029063">
    <property type="entry name" value="SAM-dependent_MTases_sf"/>
</dbReference>
<comment type="caution">
    <text evidence="3">The sequence shown here is derived from an EMBL/GenBank/DDBJ whole genome shotgun (WGS) entry which is preliminary data.</text>
</comment>